<evidence type="ECO:0000256" key="14">
    <source>
        <dbReference type="ARBA" id="ARBA00041167"/>
    </source>
</evidence>
<dbReference type="GO" id="GO:0046872">
    <property type="term" value="F:metal ion binding"/>
    <property type="evidence" value="ECO:0007669"/>
    <property type="project" value="UniProtKB-KW"/>
</dbReference>
<dbReference type="GO" id="GO:0000981">
    <property type="term" value="F:DNA-binding transcription factor activity, RNA polymerase II-specific"/>
    <property type="evidence" value="ECO:0007669"/>
    <property type="project" value="InterPro"/>
</dbReference>
<keyword evidence="22" id="KW-1185">Reference proteome</keyword>
<dbReference type="SUPFAM" id="SSF57716">
    <property type="entry name" value="Glucocorticoid receptor-like (DNA-binding domain)"/>
    <property type="match status" value="3"/>
</dbReference>
<feature type="domain" description="Homeobox" evidence="20">
    <location>
        <begin position="296"/>
        <end position="356"/>
    </location>
</feature>
<evidence type="ECO:0000256" key="10">
    <source>
        <dbReference type="ARBA" id="ARBA00023155"/>
    </source>
</evidence>
<evidence type="ECO:0000256" key="2">
    <source>
        <dbReference type="ARBA" id="ARBA00022473"/>
    </source>
</evidence>
<dbReference type="CDD" id="cd09374">
    <property type="entry name" value="LIM2_Isl"/>
    <property type="match status" value="1"/>
</dbReference>
<evidence type="ECO:0000256" key="13">
    <source>
        <dbReference type="ARBA" id="ARBA00023242"/>
    </source>
</evidence>
<proteinExistence type="predicted"/>
<dbReference type="GO" id="GO:0007409">
    <property type="term" value="P:axonogenesis"/>
    <property type="evidence" value="ECO:0007669"/>
    <property type="project" value="TreeGrafter"/>
</dbReference>
<dbReference type="FunFam" id="1.10.10.60:FF:000041">
    <property type="entry name" value="insulin gene enhancer protein ISL-1"/>
    <property type="match status" value="1"/>
</dbReference>
<dbReference type="InterPro" id="IPR001356">
    <property type="entry name" value="HD"/>
</dbReference>
<evidence type="ECO:0000256" key="8">
    <source>
        <dbReference type="ARBA" id="ARBA00023038"/>
    </source>
</evidence>
<comment type="subcellular location">
    <subcellularLocation>
        <location evidence="1 15 17">Nucleus</location>
    </subcellularLocation>
</comment>
<dbReference type="PANTHER" id="PTHR24204:SF8">
    <property type="entry name" value="TAILUP, ISOFORM A"/>
    <property type="match status" value="1"/>
</dbReference>
<dbReference type="Gene3D" id="1.10.10.60">
    <property type="entry name" value="Homeodomain-like"/>
    <property type="match status" value="1"/>
</dbReference>
<keyword evidence="2" id="KW-0217">Developmental protein</keyword>
<dbReference type="GO" id="GO:0048665">
    <property type="term" value="P:neuron fate specification"/>
    <property type="evidence" value="ECO:0007669"/>
    <property type="project" value="InterPro"/>
</dbReference>
<dbReference type="InterPro" id="IPR047244">
    <property type="entry name" value="ISL1/2-like_LIM1"/>
</dbReference>
<dbReference type="SUPFAM" id="SSF46689">
    <property type="entry name" value="Homeodomain-like"/>
    <property type="match status" value="1"/>
</dbReference>
<feature type="compositionally biased region" description="Gly residues" evidence="18">
    <location>
        <begin position="275"/>
        <end position="295"/>
    </location>
</feature>
<dbReference type="PANTHER" id="PTHR24204">
    <property type="entry name" value="INSULIN GENE ENHANCER PROTEIN"/>
    <property type="match status" value="1"/>
</dbReference>
<evidence type="ECO:0000256" key="1">
    <source>
        <dbReference type="ARBA" id="ARBA00004123"/>
    </source>
</evidence>
<evidence type="ECO:0000256" key="12">
    <source>
        <dbReference type="ARBA" id="ARBA00023163"/>
    </source>
</evidence>
<keyword evidence="8 16" id="KW-0440">LIM domain</keyword>
<dbReference type="EMBL" id="JABDTM020018716">
    <property type="protein sequence ID" value="KAH0817870.1"/>
    <property type="molecule type" value="Genomic_DNA"/>
</dbReference>
<evidence type="ECO:0000256" key="7">
    <source>
        <dbReference type="ARBA" id="ARBA00023015"/>
    </source>
</evidence>
<dbReference type="GO" id="GO:0003677">
    <property type="term" value="F:DNA binding"/>
    <property type="evidence" value="ECO:0007669"/>
    <property type="project" value="UniProtKB-UniRule"/>
</dbReference>
<protein>
    <recommendedName>
        <fullName evidence="14">Insulin gene enhancer protein ISL-1</fullName>
    </recommendedName>
</protein>
<keyword evidence="12" id="KW-0804">Transcription</keyword>
<evidence type="ECO:0000256" key="16">
    <source>
        <dbReference type="PROSITE-ProRule" id="PRU00125"/>
    </source>
</evidence>
<reference evidence="21" key="1">
    <citation type="journal article" date="2020" name="J Insects Food Feed">
        <title>The yellow mealworm (Tenebrio molitor) genome: a resource for the emerging insects as food and feed industry.</title>
        <authorList>
            <person name="Eriksson T."/>
            <person name="Andere A."/>
            <person name="Kelstrup H."/>
            <person name="Emery V."/>
            <person name="Picard C."/>
        </authorList>
    </citation>
    <scope>NUCLEOTIDE SEQUENCE</scope>
    <source>
        <strain evidence="21">Stoneville</strain>
        <tissue evidence="21">Whole head</tissue>
    </source>
</reference>
<evidence type="ECO:0000256" key="3">
    <source>
        <dbReference type="ARBA" id="ARBA00022723"/>
    </source>
</evidence>
<dbReference type="FunFam" id="2.10.110.10:FF:000034">
    <property type="entry name" value="Insulin gene enhancer protein ISL"/>
    <property type="match status" value="1"/>
</dbReference>
<dbReference type="GO" id="GO:0005634">
    <property type="term" value="C:nucleus"/>
    <property type="evidence" value="ECO:0007669"/>
    <property type="project" value="UniProtKB-SubCell"/>
</dbReference>
<keyword evidence="3 16" id="KW-0479">Metal-binding</keyword>
<accession>A0A8J6HFJ6</accession>
<dbReference type="Gene3D" id="2.10.110.10">
    <property type="entry name" value="Cysteine Rich Protein"/>
    <property type="match status" value="2"/>
</dbReference>
<dbReference type="CDD" id="cd00086">
    <property type="entry name" value="homeodomain"/>
    <property type="match status" value="1"/>
</dbReference>
<evidence type="ECO:0000259" key="20">
    <source>
        <dbReference type="PROSITE" id="PS50071"/>
    </source>
</evidence>
<keyword evidence="9 15" id="KW-0238">DNA-binding</keyword>
<evidence type="ECO:0000259" key="19">
    <source>
        <dbReference type="PROSITE" id="PS50023"/>
    </source>
</evidence>
<dbReference type="InterPro" id="IPR047169">
    <property type="entry name" value="ISL1/2-like"/>
</dbReference>
<evidence type="ECO:0000256" key="4">
    <source>
        <dbReference type="ARBA" id="ARBA00022737"/>
    </source>
</evidence>
<dbReference type="CDD" id="cd09366">
    <property type="entry name" value="LIM1_Isl"/>
    <property type="match status" value="1"/>
</dbReference>
<evidence type="ECO:0000256" key="17">
    <source>
        <dbReference type="RuleBase" id="RU000682"/>
    </source>
</evidence>
<evidence type="ECO:0000256" key="6">
    <source>
        <dbReference type="ARBA" id="ARBA00022833"/>
    </source>
</evidence>
<evidence type="ECO:0000256" key="9">
    <source>
        <dbReference type="ARBA" id="ARBA00023125"/>
    </source>
</evidence>
<evidence type="ECO:0000256" key="11">
    <source>
        <dbReference type="ARBA" id="ARBA00023159"/>
    </source>
</evidence>
<feature type="region of interest" description="Disordered" evidence="18">
    <location>
        <begin position="186"/>
        <end position="215"/>
    </location>
</feature>
<gene>
    <name evidence="21" type="ORF">GEV33_004921</name>
</gene>
<feature type="region of interest" description="Disordered" evidence="18">
    <location>
        <begin position="266"/>
        <end position="299"/>
    </location>
</feature>
<dbReference type="InterPro" id="IPR001781">
    <property type="entry name" value="Znf_LIM"/>
</dbReference>
<evidence type="ECO:0000256" key="5">
    <source>
        <dbReference type="ARBA" id="ARBA00022782"/>
    </source>
</evidence>
<sequence length="383" mass="41675">MKKSVQKPRRLSYCVGCGGQIHDQYILRVAPDLEWHAACLKCQECRQFLDESCTCFVRDGKTYCKRDYVRSVAGNAAKSPHHRATNCGVCRDSGGGVDVCQVDAILAAAPASTVAQVGVLQTLFGTKCDRCGSSFSKDDFVMRAKSKIYHIKCFKCCACSRPLVPGDEFALRDGGNLYCKEDHDHMEKTSAPTTPHLPSAESNNNTSLSNNNHSSNSTELGCMSGMHTFHYAATFTSGRCTRAGRKVTASMAVVFGIYVEDTASVADSGSESGSHKGGGGGLRKGSGGGGGGGSDGKPTRVRTVLNEKQLHTLRTCYAANPRPDALMKEQLVEMTGLSPRVIRVWFQNKRCKDKKKTILMKQQMQQEKVSSFFGKREGRRRVG</sequence>
<dbReference type="AlphaFoldDB" id="A0A8J6HFJ6"/>
<feature type="DNA-binding region" description="Homeobox" evidence="15">
    <location>
        <begin position="298"/>
        <end position="357"/>
    </location>
</feature>
<keyword evidence="4" id="KW-0677">Repeat</keyword>
<evidence type="ECO:0000256" key="18">
    <source>
        <dbReference type="SAM" id="MobiDB-lite"/>
    </source>
</evidence>
<feature type="compositionally biased region" description="Low complexity" evidence="18">
    <location>
        <begin position="199"/>
        <end position="215"/>
    </location>
</feature>
<organism evidence="21 22">
    <name type="scientific">Tenebrio molitor</name>
    <name type="common">Yellow mealworm beetle</name>
    <dbReference type="NCBI Taxonomy" id="7067"/>
    <lineage>
        <taxon>Eukaryota</taxon>
        <taxon>Metazoa</taxon>
        <taxon>Ecdysozoa</taxon>
        <taxon>Arthropoda</taxon>
        <taxon>Hexapoda</taxon>
        <taxon>Insecta</taxon>
        <taxon>Pterygota</taxon>
        <taxon>Neoptera</taxon>
        <taxon>Endopterygota</taxon>
        <taxon>Coleoptera</taxon>
        <taxon>Polyphaga</taxon>
        <taxon>Cucujiformia</taxon>
        <taxon>Tenebrionidae</taxon>
        <taxon>Tenebrio</taxon>
    </lineage>
</organism>
<dbReference type="InterPro" id="IPR017970">
    <property type="entry name" value="Homeobox_CS"/>
</dbReference>
<dbReference type="PROSITE" id="PS50023">
    <property type="entry name" value="LIM_DOMAIN_2"/>
    <property type="match status" value="2"/>
</dbReference>
<reference evidence="21" key="2">
    <citation type="submission" date="2021-08" db="EMBL/GenBank/DDBJ databases">
        <authorList>
            <person name="Eriksson T."/>
        </authorList>
    </citation>
    <scope>NUCLEOTIDE SEQUENCE</scope>
    <source>
        <strain evidence="21">Stoneville</strain>
        <tissue evidence="21">Whole head</tissue>
    </source>
</reference>
<feature type="domain" description="LIM zinc-binding" evidence="19">
    <location>
        <begin position="12"/>
        <end position="74"/>
    </location>
</feature>
<name>A0A8J6HFJ6_TENMO</name>
<dbReference type="InterPro" id="IPR009057">
    <property type="entry name" value="Homeodomain-like_sf"/>
</dbReference>
<comment type="caution">
    <text evidence="21">The sequence shown here is derived from an EMBL/GenBank/DDBJ whole genome shotgun (WGS) entry which is preliminary data.</text>
</comment>
<feature type="domain" description="LIM zinc-binding" evidence="19">
    <location>
        <begin position="126"/>
        <end position="189"/>
    </location>
</feature>
<dbReference type="Proteomes" id="UP000719412">
    <property type="component" value="Unassembled WGS sequence"/>
</dbReference>
<dbReference type="PROSITE" id="PS50071">
    <property type="entry name" value="HOMEOBOX_2"/>
    <property type="match status" value="1"/>
</dbReference>
<dbReference type="Pfam" id="PF00412">
    <property type="entry name" value="LIM"/>
    <property type="match status" value="2"/>
</dbReference>
<dbReference type="PROSITE" id="PS00027">
    <property type="entry name" value="HOMEOBOX_1"/>
    <property type="match status" value="1"/>
</dbReference>
<keyword evidence="7" id="KW-0805">Transcription regulation</keyword>
<keyword evidence="6 16" id="KW-0862">Zinc</keyword>
<dbReference type="SMART" id="SM00132">
    <property type="entry name" value="LIM"/>
    <property type="match status" value="2"/>
</dbReference>
<dbReference type="PROSITE" id="PS00478">
    <property type="entry name" value="LIM_DOMAIN_1"/>
    <property type="match status" value="2"/>
</dbReference>
<dbReference type="GO" id="GO:0045944">
    <property type="term" value="P:positive regulation of transcription by RNA polymerase II"/>
    <property type="evidence" value="ECO:0007669"/>
    <property type="project" value="InterPro"/>
</dbReference>
<dbReference type="Pfam" id="PF00046">
    <property type="entry name" value="Homeodomain"/>
    <property type="match status" value="1"/>
</dbReference>
<evidence type="ECO:0000313" key="21">
    <source>
        <dbReference type="EMBL" id="KAH0817870.1"/>
    </source>
</evidence>
<evidence type="ECO:0000256" key="15">
    <source>
        <dbReference type="PROSITE-ProRule" id="PRU00108"/>
    </source>
</evidence>
<keyword evidence="13 15" id="KW-0539">Nucleus</keyword>
<keyword evidence="11" id="KW-0010">Activator</keyword>
<keyword evidence="10 15" id="KW-0371">Homeobox</keyword>
<keyword evidence="5" id="KW-0221">Differentiation</keyword>
<dbReference type="FunFam" id="2.10.110.10:FF:000056">
    <property type="entry name" value="insulin gene enhancer protein ISL-1"/>
    <property type="match status" value="1"/>
</dbReference>
<evidence type="ECO:0000313" key="22">
    <source>
        <dbReference type="Proteomes" id="UP000719412"/>
    </source>
</evidence>
<dbReference type="SMART" id="SM00389">
    <property type="entry name" value="HOX"/>
    <property type="match status" value="1"/>
</dbReference>